<organism evidence="2 3">
    <name type="scientific">Aliidongia dinghuensis</name>
    <dbReference type="NCBI Taxonomy" id="1867774"/>
    <lineage>
        <taxon>Bacteria</taxon>
        <taxon>Pseudomonadati</taxon>
        <taxon>Pseudomonadota</taxon>
        <taxon>Alphaproteobacteria</taxon>
        <taxon>Rhodospirillales</taxon>
        <taxon>Dongiaceae</taxon>
        <taxon>Aliidongia</taxon>
    </lineage>
</organism>
<dbReference type="InterPro" id="IPR001387">
    <property type="entry name" value="Cro/C1-type_HTH"/>
</dbReference>
<proteinExistence type="predicted"/>
<dbReference type="Pfam" id="PF01381">
    <property type="entry name" value="HTH_3"/>
    <property type="match status" value="1"/>
</dbReference>
<reference evidence="2" key="1">
    <citation type="journal article" date="2014" name="Int. J. Syst. Evol. Microbiol.">
        <title>Complete genome sequence of Corynebacterium casei LMG S-19264T (=DSM 44701T), isolated from a smear-ripened cheese.</title>
        <authorList>
            <consortium name="US DOE Joint Genome Institute (JGI-PGF)"/>
            <person name="Walter F."/>
            <person name="Albersmeier A."/>
            <person name="Kalinowski J."/>
            <person name="Ruckert C."/>
        </authorList>
    </citation>
    <scope>NUCLEOTIDE SEQUENCE</scope>
    <source>
        <strain evidence="2">CGMCC 1.15725</strain>
    </source>
</reference>
<dbReference type="AlphaFoldDB" id="A0A8J2YRM3"/>
<keyword evidence="3" id="KW-1185">Reference proteome</keyword>
<evidence type="ECO:0000259" key="1">
    <source>
        <dbReference type="PROSITE" id="PS50943"/>
    </source>
</evidence>
<dbReference type="RefSeq" id="WP_189044609.1">
    <property type="nucleotide sequence ID" value="NZ_BMJQ01000004.1"/>
</dbReference>
<comment type="caution">
    <text evidence="2">The sequence shown here is derived from an EMBL/GenBank/DDBJ whole genome shotgun (WGS) entry which is preliminary data.</text>
</comment>
<evidence type="ECO:0000313" key="3">
    <source>
        <dbReference type="Proteomes" id="UP000646365"/>
    </source>
</evidence>
<dbReference type="CDD" id="cd00093">
    <property type="entry name" value="HTH_XRE"/>
    <property type="match status" value="1"/>
</dbReference>
<reference evidence="2" key="2">
    <citation type="submission" date="2020-09" db="EMBL/GenBank/DDBJ databases">
        <authorList>
            <person name="Sun Q."/>
            <person name="Zhou Y."/>
        </authorList>
    </citation>
    <scope>NUCLEOTIDE SEQUENCE</scope>
    <source>
        <strain evidence="2">CGMCC 1.15725</strain>
    </source>
</reference>
<dbReference type="PROSITE" id="PS50943">
    <property type="entry name" value="HTH_CROC1"/>
    <property type="match status" value="1"/>
</dbReference>
<dbReference type="SUPFAM" id="SSF47413">
    <property type="entry name" value="lambda repressor-like DNA-binding domains"/>
    <property type="match status" value="1"/>
</dbReference>
<dbReference type="GO" id="GO:0003677">
    <property type="term" value="F:DNA binding"/>
    <property type="evidence" value="ECO:0007669"/>
    <property type="project" value="InterPro"/>
</dbReference>
<protein>
    <recommendedName>
        <fullName evidence="1">HTH cro/C1-type domain-containing protein</fullName>
    </recommendedName>
</protein>
<gene>
    <name evidence="2" type="ORF">GCM10011611_16780</name>
</gene>
<accession>A0A8J2YRM3</accession>
<sequence length="90" mass="9786">MDIRVAFGKNLRRFRLQAGLSQEAVAERMSVDRAHVSSMERGLQNVTLLTIWEAAQAVACAPADLLATVGDEPVVGAAVVKAPRRRRTKS</sequence>
<evidence type="ECO:0000313" key="2">
    <source>
        <dbReference type="EMBL" id="GGF11753.1"/>
    </source>
</evidence>
<dbReference type="Proteomes" id="UP000646365">
    <property type="component" value="Unassembled WGS sequence"/>
</dbReference>
<dbReference type="SMART" id="SM00530">
    <property type="entry name" value="HTH_XRE"/>
    <property type="match status" value="1"/>
</dbReference>
<feature type="domain" description="HTH cro/C1-type" evidence="1">
    <location>
        <begin position="11"/>
        <end position="65"/>
    </location>
</feature>
<name>A0A8J2YRM3_9PROT</name>
<dbReference type="InterPro" id="IPR010982">
    <property type="entry name" value="Lambda_DNA-bd_dom_sf"/>
</dbReference>
<dbReference type="EMBL" id="BMJQ01000004">
    <property type="protein sequence ID" value="GGF11753.1"/>
    <property type="molecule type" value="Genomic_DNA"/>
</dbReference>
<dbReference type="Gene3D" id="1.10.260.40">
    <property type="entry name" value="lambda repressor-like DNA-binding domains"/>
    <property type="match status" value="1"/>
</dbReference>